<dbReference type="EMBL" id="BARS01022103">
    <property type="protein sequence ID" value="GAG11217.1"/>
    <property type="molecule type" value="Genomic_DNA"/>
</dbReference>
<proteinExistence type="predicted"/>
<reference evidence="1" key="1">
    <citation type="journal article" date="2014" name="Front. Microbiol.">
        <title>High frequency of phylogenetically diverse reductive dehalogenase-homologous genes in deep subseafloor sedimentary metagenomes.</title>
        <authorList>
            <person name="Kawai M."/>
            <person name="Futagami T."/>
            <person name="Toyoda A."/>
            <person name="Takaki Y."/>
            <person name="Nishi S."/>
            <person name="Hori S."/>
            <person name="Arai W."/>
            <person name="Tsubouchi T."/>
            <person name="Morono Y."/>
            <person name="Uchiyama I."/>
            <person name="Ito T."/>
            <person name="Fujiyama A."/>
            <person name="Inagaki F."/>
            <person name="Takami H."/>
        </authorList>
    </citation>
    <scope>NUCLEOTIDE SEQUENCE</scope>
    <source>
        <strain evidence="1">Expedition CK06-06</strain>
    </source>
</reference>
<name>X0VJ28_9ZZZZ</name>
<organism evidence="1">
    <name type="scientific">marine sediment metagenome</name>
    <dbReference type="NCBI Taxonomy" id="412755"/>
    <lineage>
        <taxon>unclassified sequences</taxon>
        <taxon>metagenomes</taxon>
        <taxon>ecological metagenomes</taxon>
    </lineage>
</organism>
<accession>X0VJ28</accession>
<dbReference type="AlphaFoldDB" id="X0VJ28"/>
<gene>
    <name evidence="1" type="ORF">S01H1_35373</name>
</gene>
<comment type="caution">
    <text evidence="1">The sequence shown here is derived from an EMBL/GenBank/DDBJ whole genome shotgun (WGS) entry which is preliminary data.</text>
</comment>
<protein>
    <submittedName>
        <fullName evidence="1">Uncharacterized protein</fullName>
    </submittedName>
</protein>
<sequence length="163" mass="18396">MRFEPEPREHLPRGSAAVITSEALTTIWNALNKLAVLYTDEKGRWTPTAKRMYNRATAACGNIQHEMLKMRQSVTKSAIREAYLAALENLSKDKPCIVSSVSAGVNLHADGTQTQVFVEVYEYSDLLLAKYPDTGGLLKYASKKELTWLYRNQKRNGKKSWNA</sequence>
<evidence type="ECO:0000313" key="1">
    <source>
        <dbReference type="EMBL" id="GAG11217.1"/>
    </source>
</evidence>